<dbReference type="EMBL" id="CP045483">
    <property type="protein sequence ID" value="QGR18716.1"/>
    <property type="molecule type" value="Genomic_DNA"/>
</dbReference>
<dbReference type="InterPro" id="IPR032466">
    <property type="entry name" value="Metal_Hydrolase"/>
</dbReference>
<accession>A0A650CLI9</accession>
<dbReference type="Proteomes" id="UP000423396">
    <property type="component" value="Chromosome"/>
</dbReference>
<dbReference type="RefSeq" id="WP_156004939.1">
    <property type="nucleotide sequence ID" value="NZ_CP045483.1"/>
</dbReference>
<sequence length="197" mass="22848">MEIVDINVHLGLKLYPTSAEYPLRNFVLNPAYKYGCECCVDGFYQQYMKYPNKPRLGIYNVRCRIPPQVEIYRQIERGTLGLILNPINHSFSLKDERVLEVIKIVEKEDLPLLVYTGRGYGNPCHLKPYLSRVPYLILIHSGYPNYIKEAMELAKEEKVFFEISTVPPEISIVFKGKRIYGSNYPYTPIDLKTIGFT</sequence>
<dbReference type="Gene3D" id="3.20.20.140">
    <property type="entry name" value="Metal-dependent hydrolases"/>
    <property type="match status" value="1"/>
</dbReference>
<dbReference type="KEGG" id="sazo:D1868_01010"/>
<dbReference type="OrthoDB" id="34429at2157"/>
<dbReference type="GO" id="GO:0016787">
    <property type="term" value="F:hydrolase activity"/>
    <property type="evidence" value="ECO:0007669"/>
    <property type="project" value="UniProtKB-KW"/>
</dbReference>
<proteinExistence type="predicted"/>
<keyword evidence="2" id="KW-1185">Reference proteome</keyword>
<gene>
    <name evidence="1" type="ORF">D1868_01010</name>
</gene>
<protein>
    <submittedName>
        <fullName evidence="1">Amidohydrolase family protein</fullName>
    </submittedName>
</protein>
<dbReference type="SUPFAM" id="SSF51556">
    <property type="entry name" value="Metallo-dependent hydrolases"/>
    <property type="match status" value="1"/>
</dbReference>
<dbReference type="AlphaFoldDB" id="A0A650CLI9"/>
<name>A0A650CLI9_9CREN</name>
<keyword evidence="1" id="KW-0378">Hydrolase</keyword>
<evidence type="ECO:0000313" key="1">
    <source>
        <dbReference type="EMBL" id="QGR18716.1"/>
    </source>
</evidence>
<dbReference type="GeneID" id="42797614"/>
<evidence type="ECO:0000313" key="2">
    <source>
        <dbReference type="Proteomes" id="UP000423396"/>
    </source>
</evidence>
<organism evidence="1 2">
    <name type="scientific">Stygiolobus azoricus</name>
    <dbReference type="NCBI Taxonomy" id="41675"/>
    <lineage>
        <taxon>Archaea</taxon>
        <taxon>Thermoproteota</taxon>
        <taxon>Thermoprotei</taxon>
        <taxon>Sulfolobales</taxon>
        <taxon>Sulfolobaceae</taxon>
        <taxon>Stygiolobus</taxon>
    </lineage>
</organism>
<reference evidence="1 2" key="1">
    <citation type="submission" date="2019-10" db="EMBL/GenBank/DDBJ databases">
        <title>Genome Sequences from Six Type Strain Members of the Archaeal Family Sulfolobaceae: Acidianus ambivalens, Acidianus infernus, Metallosphaera prunae, Stygiolobus azoricus, Sulfolobus metallicus, and Sulfurisphaera ohwakuensis.</title>
        <authorList>
            <person name="Counts J.A."/>
            <person name="Kelly R.M."/>
        </authorList>
    </citation>
    <scope>NUCLEOTIDE SEQUENCE [LARGE SCALE GENOMIC DNA]</scope>
    <source>
        <strain evidence="1 2">FC6</strain>
    </source>
</reference>